<dbReference type="RefSeq" id="XP_004037298.1">
    <property type="nucleotide sequence ID" value="XM_004037250.1"/>
</dbReference>
<dbReference type="InterPro" id="IPR027359">
    <property type="entry name" value="Volt_channel_dom_sf"/>
</dbReference>
<reference evidence="8 9" key="1">
    <citation type="submission" date="2011-07" db="EMBL/GenBank/DDBJ databases">
        <authorList>
            <person name="Coyne R."/>
            <person name="Brami D."/>
            <person name="Johnson J."/>
            <person name="Hostetler J."/>
            <person name="Hannick L."/>
            <person name="Clark T."/>
            <person name="Cassidy-Hanley D."/>
            <person name="Inman J."/>
        </authorList>
    </citation>
    <scope>NUCLEOTIDE SEQUENCE [LARGE SCALE GENOMIC DNA]</scope>
    <source>
        <strain evidence="8 9">G5</strain>
    </source>
</reference>
<evidence type="ECO:0000313" key="9">
    <source>
        <dbReference type="Proteomes" id="UP000008983"/>
    </source>
</evidence>
<keyword evidence="3 6" id="KW-1133">Transmembrane helix</keyword>
<sequence>MKKVQSQLKIEQIDEINIKEEDSHKKDKKNVKKINKVKINQKSILQQKFQEFRVNYNQIKQKIIYKQKKKTIRLVENNFFETITTISTFFALYGDNIRIVSSDKYHDYIFYNLSFTCFIIFLIELIINSIAKKFYLLSFSFWMDCISTISLIFDIPWFSQFIFDISFDNNQVNFLKAGRVSRVTTRASRLVRFIRLIRLVKLGRLYKHAFQAIGNRVNKQIQIENEQQEEDKQQNENLDQQDFNQNSQMENDNIDKNNSNNNENDIDNNNNNNNNKNNNNNNNNNNNYNNNNTNQQYINLFKDQSNQNITESKVGKKLSDLTTKRVILLIFSIVLSIPLFSVETYVQIDTSFNTGLNFLQQIENQSINYSNQKYFYSLFQKNYLDKNKNLDRYKIIFLQIRGIKIYQDQLNNELREVEKSYYRLNDHDPNIESYSIVSLKDDQDLSAILEIVRTTYLIIILACASIYFTKDSNEMVVDPIERMLAKVQLISENPLEAARIAEDEAIAEQELVKNLNPQELQLLQKQKTYETSILESTIIKFGALLAIGFGEAGSEIIGQNMSGDGNVNPMIPGRKIMAIFGFVAIHNFSDVTQVLQEKIMIFANEIAEIVHNVCDSFHGQTNKNLGDCFLVVWKFKKNEKLVYLNKNEELCINKQAFSQNYTDLSIVGFLKIIACTHKLSQTQRFQGHLQLIKQQYPNFSLKLGFGLHLGWGIEGSIGSDFKIDASYLSPNVNLASRLECATKQYGLYILLSGAVYRLLSDKCQSYLRHIDRVTVKGSDQPMDLYTCDVDPNQLQLKIYNLKKQLEQNDKNKKILRFIQRQKKDERYIKIIKNNIQINKMFEIDNDIMVMRQKFSPQFFNAFHEGLQQYLDGYWDQANIYFQKANVYNFIYKIKFFINIFLVYIIINQS</sequence>
<feature type="transmembrane region" description="Helical" evidence="6">
    <location>
        <begin position="108"/>
        <end position="128"/>
    </location>
</feature>
<feature type="transmembrane region" description="Helical" evidence="6">
    <location>
        <begin position="326"/>
        <end position="346"/>
    </location>
</feature>
<dbReference type="Proteomes" id="UP000008983">
    <property type="component" value="Unassembled WGS sequence"/>
</dbReference>
<feature type="transmembrane region" description="Helical" evidence="6">
    <location>
        <begin position="889"/>
        <end position="906"/>
    </location>
</feature>
<name>G0QN91_ICHMU</name>
<gene>
    <name evidence="8" type="ORF">IMG5_056350</name>
</gene>
<dbReference type="InterPro" id="IPR029787">
    <property type="entry name" value="Nucleotide_cyclase"/>
</dbReference>
<dbReference type="Pfam" id="PF00211">
    <property type="entry name" value="Guanylate_cyc"/>
    <property type="match status" value="1"/>
</dbReference>
<dbReference type="OrthoDB" id="60033at2759"/>
<dbReference type="EMBL" id="GL983470">
    <property type="protein sequence ID" value="EGR33312.1"/>
    <property type="molecule type" value="Genomic_DNA"/>
</dbReference>
<dbReference type="PROSITE" id="PS50125">
    <property type="entry name" value="GUANYLATE_CYCLASE_2"/>
    <property type="match status" value="1"/>
</dbReference>
<comment type="subcellular location">
    <subcellularLocation>
        <location evidence="1">Membrane</location>
        <topology evidence="1">Multi-pass membrane protein</topology>
    </subcellularLocation>
</comment>
<feature type="domain" description="Guanylate cyclase" evidence="7">
    <location>
        <begin position="579"/>
        <end position="739"/>
    </location>
</feature>
<dbReference type="GeneID" id="14909487"/>
<evidence type="ECO:0000259" key="7">
    <source>
        <dbReference type="PROSITE" id="PS50125"/>
    </source>
</evidence>
<dbReference type="InterPro" id="IPR001054">
    <property type="entry name" value="A/G_cyclase"/>
</dbReference>
<evidence type="ECO:0000256" key="1">
    <source>
        <dbReference type="ARBA" id="ARBA00004141"/>
    </source>
</evidence>
<dbReference type="PANTHER" id="PTHR43336">
    <property type="entry name" value="OXYGEN SENSOR HISTIDINE KINASE RESPONSE REGULATOR DEVS/DOSS"/>
    <property type="match status" value="1"/>
</dbReference>
<evidence type="ECO:0000256" key="6">
    <source>
        <dbReference type="SAM" id="Phobius"/>
    </source>
</evidence>
<evidence type="ECO:0000256" key="4">
    <source>
        <dbReference type="ARBA" id="ARBA00023136"/>
    </source>
</evidence>
<feature type="compositionally biased region" description="Low complexity" evidence="5">
    <location>
        <begin position="256"/>
        <end position="293"/>
    </location>
</feature>
<keyword evidence="4 6" id="KW-0472">Membrane</keyword>
<feature type="region of interest" description="Disordered" evidence="5">
    <location>
        <begin position="248"/>
        <end position="293"/>
    </location>
</feature>
<dbReference type="CDD" id="cd07302">
    <property type="entry name" value="CHD"/>
    <property type="match status" value="1"/>
</dbReference>
<keyword evidence="2 6" id="KW-0812">Transmembrane</keyword>
<protein>
    <recommendedName>
        <fullName evidence="7">Guanylate cyclase domain-containing protein</fullName>
    </recommendedName>
</protein>
<keyword evidence="9" id="KW-1185">Reference proteome</keyword>
<dbReference type="FunCoup" id="G0QN91">
    <property type="interactions" value="10"/>
</dbReference>
<dbReference type="OMA" id="TIECAGI"/>
<dbReference type="PANTHER" id="PTHR43336:SF3">
    <property type="entry name" value="GUANYLATE CYCLASE DOMAIN-CONTAINING PROTEIN"/>
    <property type="match status" value="1"/>
</dbReference>
<evidence type="ECO:0000256" key="3">
    <source>
        <dbReference type="ARBA" id="ARBA00022989"/>
    </source>
</evidence>
<proteinExistence type="predicted"/>
<dbReference type="Gene3D" id="1.20.120.350">
    <property type="entry name" value="Voltage-gated potassium channels. Chain C"/>
    <property type="match status" value="1"/>
</dbReference>
<dbReference type="SUPFAM" id="SSF55073">
    <property type="entry name" value="Nucleotide cyclase"/>
    <property type="match status" value="1"/>
</dbReference>
<organism evidence="8 9">
    <name type="scientific">Ichthyophthirius multifiliis</name>
    <name type="common">White spot disease agent</name>
    <name type="synonym">Ich</name>
    <dbReference type="NCBI Taxonomy" id="5932"/>
    <lineage>
        <taxon>Eukaryota</taxon>
        <taxon>Sar</taxon>
        <taxon>Alveolata</taxon>
        <taxon>Ciliophora</taxon>
        <taxon>Intramacronucleata</taxon>
        <taxon>Oligohymenophorea</taxon>
        <taxon>Hymenostomatida</taxon>
        <taxon>Ophryoglenina</taxon>
        <taxon>Ichthyophthirius</taxon>
    </lineage>
</organism>
<dbReference type="eggNOG" id="ENOG502QQYF">
    <property type="taxonomic scope" value="Eukaryota"/>
</dbReference>
<dbReference type="Gene3D" id="3.30.70.1230">
    <property type="entry name" value="Nucleotide cyclase"/>
    <property type="match status" value="1"/>
</dbReference>
<accession>G0QN91</accession>
<dbReference type="GO" id="GO:0035556">
    <property type="term" value="P:intracellular signal transduction"/>
    <property type="evidence" value="ECO:0007669"/>
    <property type="project" value="InterPro"/>
</dbReference>
<dbReference type="GO" id="GO:0009190">
    <property type="term" value="P:cyclic nucleotide biosynthetic process"/>
    <property type="evidence" value="ECO:0007669"/>
    <property type="project" value="InterPro"/>
</dbReference>
<dbReference type="InParanoid" id="G0QN91"/>
<dbReference type="GO" id="GO:0016020">
    <property type="term" value="C:membrane"/>
    <property type="evidence" value="ECO:0007669"/>
    <property type="project" value="UniProtKB-SubCell"/>
</dbReference>
<evidence type="ECO:0000313" key="8">
    <source>
        <dbReference type="EMBL" id="EGR33312.1"/>
    </source>
</evidence>
<evidence type="ECO:0000256" key="5">
    <source>
        <dbReference type="SAM" id="MobiDB-lite"/>
    </source>
</evidence>
<dbReference type="AlphaFoldDB" id="G0QN91"/>
<evidence type="ECO:0000256" key="2">
    <source>
        <dbReference type="ARBA" id="ARBA00022692"/>
    </source>
</evidence>